<keyword evidence="3" id="KW-1133">Transmembrane helix</keyword>
<dbReference type="Pfam" id="PF00675">
    <property type="entry name" value="Peptidase_M16"/>
    <property type="match status" value="2"/>
</dbReference>
<keyword evidence="7" id="KW-1185">Reference proteome</keyword>
<evidence type="ECO:0000259" key="4">
    <source>
        <dbReference type="Pfam" id="PF00675"/>
    </source>
</evidence>
<evidence type="ECO:0000313" key="7">
    <source>
        <dbReference type="Proteomes" id="UP000000440"/>
    </source>
</evidence>
<evidence type="ECO:0000313" key="6">
    <source>
        <dbReference type="EMBL" id="BAC08890.1"/>
    </source>
</evidence>
<evidence type="ECO:0000256" key="1">
    <source>
        <dbReference type="ARBA" id="ARBA00007261"/>
    </source>
</evidence>
<evidence type="ECO:0000256" key="2">
    <source>
        <dbReference type="RuleBase" id="RU004447"/>
    </source>
</evidence>
<dbReference type="GO" id="GO:0046872">
    <property type="term" value="F:metal ion binding"/>
    <property type="evidence" value="ECO:0007669"/>
    <property type="project" value="InterPro"/>
</dbReference>
<dbReference type="InterPro" id="IPR007863">
    <property type="entry name" value="Peptidase_M16_C"/>
</dbReference>
<dbReference type="InterPro" id="IPR011249">
    <property type="entry name" value="Metalloenz_LuxS/M16"/>
</dbReference>
<feature type="domain" description="Peptidase M16 C-terminal" evidence="5">
    <location>
        <begin position="298"/>
        <end position="476"/>
    </location>
</feature>
<protein>
    <submittedName>
        <fullName evidence="6">Tll1338 protein</fullName>
    </submittedName>
</protein>
<dbReference type="PATRIC" id="fig|197221.4.peg.1406"/>
<sequence>MGTPANHHSRSDEYSGAPECAPCGGYLRGGQLAGGQLGLLMRQQHSWQVSCWPILLWLLVGAIALCWPADAQTLRPYIDRAMDQMSEFYLDNGMHFIVMEQHQAPIVSFLTYVDVGGVDEPEGQTGVAHYLEHLAFKGTRRIGTTDYAAEKEKLAQLDRLFEQLQAATDEGQRQALITEFAAVQQAADRYVIRNQYGQIVQQAGGVGLNATTSADATRYFYSFPANKLELWMSLESERFLEPVFRDFYQEKAVILEERRLRTENSPSGQLFEAFLATTFREHPYRRPVIGYREDIQNLRRADVEEFFRQYYTPEKMTMVLVGDVDPQQVKELATVYFGRYPRGRGKTTTIPPEPPPTAPRQITLELASQPLYIEAYPCPPLREPAYLTYEILARLLTGGRTSRLYRSLVLEQKLALNVQAYVGFPGNKYPNRFLIYGAPAPGQTTAALAAGIAQELKALQTTPVTPAELERVKTQLRMELLQNLMSNEGMAKLLAEYAVKGGGWQQLFARLEAINDITPADIQRLAQSLKPEQRTVAQIQTRP</sequence>
<dbReference type="InterPro" id="IPR001431">
    <property type="entry name" value="Pept_M16_Zn_BS"/>
</dbReference>
<dbReference type="EnsemblBacteria" id="BAC08890">
    <property type="protein sequence ID" value="BAC08890"/>
    <property type="gene ID" value="BAC08890"/>
</dbReference>
<dbReference type="AlphaFoldDB" id="Q8DJ90"/>
<comment type="similarity">
    <text evidence="1 2">Belongs to the peptidase M16 family.</text>
</comment>
<gene>
    <name evidence="6" type="ordered locus">tll1338</name>
</gene>
<organism evidence="6 7">
    <name type="scientific">Thermosynechococcus vestitus (strain NIES-2133 / IAM M-273 / BP-1)</name>
    <dbReference type="NCBI Taxonomy" id="197221"/>
    <lineage>
        <taxon>Bacteria</taxon>
        <taxon>Bacillati</taxon>
        <taxon>Cyanobacteriota</taxon>
        <taxon>Cyanophyceae</taxon>
        <taxon>Acaryochloridales</taxon>
        <taxon>Thermosynechococcaceae</taxon>
        <taxon>Thermosynechococcus</taxon>
    </lineage>
</organism>
<dbReference type="eggNOG" id="COG0612">
    <property type="taxonomic scope" value="Bacteria"/>
</dbReference>
<dbReference type="InterPro" id="IPR011765">
    <property type="entry name" value="Pept_M16_N"/>
</dbReference>
<name>Q8DJ90_THEVB</name>
<dbReference type="PROSITE" id="PS00143">
    <property type="entry name" value="INSULINASE"/>
    <property type="match status" value="1"/>
</dbReference>
<accession>Q8DJ90</accession>
<dbReference type="GO" id="GO:0004222">
    <property type="term" value="F:metalloendopeptidase activity"/>
    <property type="evidence" value="ECO:0007669"/>
    <property type="project" value="InterPro"/>
</dbReference>
<feature type="transmembrane region" description="Helical" evidence="3">
    <location>
        <begin position="47"/>
        <end position="67"/>
    </location>
</feature>
<keyword evidence="3" id="KW-0812">Transmembrane</keyword>
<feature type="domain" description="Peptidase M16 N-terminal" evidence="4">
    <location>
        <begin position="200"/>
        <end position="290"/>
    </location>
</feature>
<evidence type="ECO:0000259" key="5">
    <source>
        <dbReference type="Pfam" id="PF05193"/>
    </source>
</evidence>
<dbReference type="KEGG" id="tel:tll1338"/>
<dbReference type="Pfam" id="PF05193">
    <property type="entry name" value="Peptidase_M16_C"/>
    <property type="match status" value="1"/>
</dbReference>
<dbReference type="PANTHER" id="PTHR11851">
    <property type="entry name" value="METALLOPROTEASE"/>
    <property type="match status" value="1"/>
</dbReference>
<dbReference type="STRING" id="197221.gene:10747936"/>
<evidence type="ECO:0000256" key="3">
    <source>
        <dbReference type="SAM" id="Phobius"/>
    </source>
</evidence>
<dbReference type="Gene3D" id="3.30.830.10">
    <property type="entry name" value="Metalloenzyme, LuxS/M16 peptidase-like"/>
    <property type="match status" value="2"/>
</dbReference>
<feature type="domain" description="Peptidase M16 N-terminal" evidence="4">
    <location>
        <begin position="99"/>
        <end position="154"/>
    </location>
</feature>
<dbReference type="PANTHER" id="PTHR11851:SF49">
    <property type="entry name" value="MITOCHONDRIAL-PROCESSING PEPTIDASE SUBUNIT ALPHA"/>
    <property type="match status" value="1"/>
</dbReference>
<dbReference type="InterPro" id="IPR050361">
    <property type="entry name" value="MPP/UQCRC_Complex"/>
</dbReference>
<reference evidence="6 7" key="1">
    <citation type="journal article" date="2002" name="DNA Res.">
        <title>Complete genome structure of the thermophilic cyanobacterium Thermosynechococcus elongatus BP-1.</title>
        <authorList>
            <person name="Nakamura Y."/>
            <person name="Kaneko T."/>
            <person name="Sato S."/>
            <person name="Ikeuchi M."/>
            <person name="Katoh H."/>
            <person name="Sasamoto S."/>
            <person name="Watanabe A."/>
            <person name="Iriguchi M."/>
            <person name="Kawashima K."/>
            <person name="Kimura T."/>
            <person name="Kishida Y."/>
            <person name="Kiyokawa C."/>
            <person name="Kohara M."/>
            <person name="Matsumoto M."/>
            <person name="Matsuno A."/>
            <person name="Nakazaki N."/>
            <person name="Shimpo S."/>
            <person name="Sugimoto M."/>
            <person name="Takeuchi C."/>
            <person name="Yamada M."/>
            <person name="Tabata S."/>
        </authorList>
    </citation>
    <scope>NUCLEOTIDE SEQUENCE [LARGE SCALE GENOMIC DNA]</scope>
    <source>
        <strain evidence="7">IAM M-273 / NIES-2133 / BP-1</strain>
    </source>
</reference>
<dbReference type="Proteomes" id="UP000000440">
    <property type="component" value="Chromosome"/>
</dbReference>
<keyword evidence="3" id="KW-0472">Membrane</keyword>
<dbReference type="SUPFAM" id="SSF63411">
    <property type="entry name" value="LuxS/MPP-like metallohydrolase"/>
    <property type="match status" value="2"/>
</dbReference>
<dbReference type="GO" id="GO:0006508">
    <property type="term" value="P:proteolysis"/>
    <property type="evidence" value="ECO:0007669"/>
    <property type="project" value="InterPro"/>
</dbReference>
<dbReference type="EMBL" id="BA000039">
    <property type="protein sequence ID" value="BAC08890.1"/>
    <property type="molecule type" value="Genomic_DNA"/>
</dbReference>
<proteinExistence type="inferred from homology"/>